<dbReference type="Proteomes" id="UP000234681">
    <property type="component" value="Chromosome 1"/>
</dbReference>
<dbReference type="AlphaFoldDB" id="A6JP88"/>
<proteinExistence type="predicted"/>
<gene>
    <name evidence="2" type="ORF">rCG_57308</name>
</gene>
<sequence>MKVAVIASCLGSKDEGEKNQTVRVQQCTSPPHPTPLSVTGKTQSLVKVSTLP</sequence>
<dbReference type="EMBL" id="CH473994">
    <property type="protein sequence ID" value="EDL93760.1"/>
    <property type="molecule type" value="Genomic_DNA"/>
</dbReference>
<reference evidence="3" key="1">
    <citation type="submission" date="2005-09" db="EMBL/GenBank/DDBJ databases">
        <authorList>
            <person name="Mural R.J."/>
            <person name="Li P.W."/>
            <person name="Adams M.D."/>
            <person name="Amanatides P.G."/>
            <person name="Baden-Tillson H."/>
            <person name="Barnstead M."/>
            <person name="Chin S.H."/>
            <person name="Dew I."/>
            <person name="Evans C.A."/>
            <person name="Ferriera S."/>
            <person name="Flanigan M."/>
            <person name="Fosler C."/>
            <person name="Glodek A."/>
            <person name="Gu Z."/>
            <person name="Holt R.A."/>
            <person name="Jennings D."/>
            <person name="Kraft C.L."/>
            <person name="Lu F."/>
            <person name="Nguyen T."/>
            <person name="Nusskern D.R."/>
            <person name="Pfannkoch C.M."/>
            <person name="Sitter C."/>
            <person name="Sutton G.G."/>
            <person name="Venter J.C."/>
            <person name="Wang Z."/>
            <person name="Woodage T."/>
            <person name="Zheng X.H."/>
            <person name="Zhong F."/>
        </authorList>
    </citation>
    <scope>NUCLEOTIDE SEQUENCE [LARGE SCALE GENOMIC DNA]</scope>
    <source>
        <strain>BN</strain>
        <strain evidence="3">Sprague-Dawley</strain>
    </source>
</reference>
<feature type="compositionally biased region" description="Polar residues" evidence="1">
    <location>
        <begin position="36"/>
        <end position="52"/>
    </location>
</feature>
<organism evidence="2 3">
    <name type="scientific">Rattus norvegicus</name>
    <name type="common">Rat</name>
    <dbReference type="NCBI Taxonomy" id="10116"/>
    <lineage>
        <taxon>Eukaryota</taxon>
        <taxon>Metazoa</taxon>
        <taxon>Chordata</taxon>
        <taxon>Craniata</taxon>
        <taxon>Vertebrata</taxon>
        <taxon>Euteleostomi</taxon>
        <taxon>Mammalia</taxon>
        <taxon>Eutheria</taxon>
        <taxon>Euarchontoglires</taxon>
        <taxon>Glires</taxon>
        <taxon>Rodentia</taxon>
        <taxon>Myomorpha</taxon>
        <taxon>Muroidea</taxon>
        <taxon>Muridae</taxon>
        <taxon>Murinae</taxon>
        <taxon>Rattus</taxon>
    </lineage>
</organism>
<evidence type="ECO:0000313" key="2">
    <source>
        <dbReference type="EMBL" id="EDL93760.1"/>
    </source>
</evidence>
<feature type="region of interest" description="Disordered" evidence="1">
    <location>
        <begin position="25"/>
        <end position="52"/>
    </location>
</feature>
<evidence type="ECO:0000313" key="3">
    <source>
        <dbReference type="Proteomes" id="UP000234681"/>
    </source>
</evidence>
<evidence type="ECO:0000256" key="1">
    <source>
        <dbReference type="SAM" id="MobiDB-lite"/>
    </source>
</evidence>
<name>A6JP88_RAT</name>
<protein>
    <submittedName>
        <fullName evidence="2">RCG57308</fullName>
    </submittedName>
</protein>
<accession>A6JP88</accession>